<dbReference type="GO" id="GO:0007059">
    <property type="term" value="P:chromosome segregation"/>
    <property type="evidence" value="ECO:0007669"/>
    <property type="project" value="TreeGrafter"/>
</dbReference>
<dbReference type="GO" id="GO:0045881">
    <property type="term" value="P:positive regulation of sporulation resulting in formation of a cellular spore"/>
    <property type="evidence" value="ECO:0007669"/>
    <property type="project" value="TreeGrafter"/>
</dbReference>
<dbReference type="PANTHER" id="PTHR33375">
    <property type="entry name" value="CHROMOSOME-PARTITIONING PROTEIN PARB-RELATED"/>
    <property type="match status" value="1"/>
</dbReference>
<dbReference type="GO" id="GO:0008170">
    <property type="term" value="F:N-methyltransferase activity"/>
    <property type="evidence" value="ECO:0007669"/>
    <property type="project" value="InterPro"/>
</dbReference>
<dbReference type="GO" id="GO:0032259">
    <property type="term" value="P:methylation"/>
    <property type="evidence" value="ECO:0007669"/>
    <property type="project" value="UniProtKB-KW"/>
</dbReference>
<dbReference type="Gene3D" id="3.40.50.150">
    <property type="entry name" value="Vaccinia Virus protein VP39"/>
    <property type="match status" value="1"/>
</dbReference>
<keyword evidence="3 8" id="KW-0489">Methyltransferase</keyword>
<evidence type="ECO:0000256" key="5">
    <source>
        <dbReference type="ARBA" id="ARBA00022691"/>
    </source>
</evidence>
<keyword evidence="4" id="KW-0808">Transferase</keyword>
<evidence type="ECO:0000256" key="3">
    <source>
        <dbReference type="ARBA" id="ARBA00022603"/>
    </source>
</evidence>
<dbReference type="InterPro" id="IPR036086">
    <property type="entry name" value="ParB/Sulfiredoxin_sf"/>
</dbReference>
<dbReference type="InterPro" id="IPR015840">
    <property type="entry name" value="DNA_MeTrfase_ParB"/>
</dbReference>
<dbReference type="InterPro" id="IPR029063">
    <property type="entry name" value="SAM-dependent_MTases_sf"/>
</dbReference>
<dbReference type="GO" id="GO:0005694">
    <property type="term" value="C:chromosome"/>
    <property type="evidence" value="ECO:0007669"/>
    <property type="project" value="TreeGrafter"/>
</dbReference>
<protein>
    <recommendedName>
        <fullName evidence="2">site-specific DNA-methyltransferase (adenine-specific)</fullName>
        <ecNumber evidence="2">2.1.1.72</ecNumber>
    </recommendedName>
</protein>
<evidence type="ECO:0000259" key="7">
    <source>
        <dbReference type="SMART" id="SM00470"/>
    </source>
</evidence>
<evidence type="ECO:0000256" key="4">
    <source>
        <dbReference type="ARBA" id="ARBA00022679"/>
    </source>
</evidence>
<dbReference type="Proteomes" id="UP000265431">
    <property type="component" value="Unassembled WGS sequence"/>
</dbReference>
<evidence type="ECO:0000313" key="9">
    <source>
        <dbReference type="Proteomes" id="UP000265431"/>
    </source>
</evidence>
<sequence>MTERHIEYLDPRSLTPWKNNARTHSRKQHQQLESSILQFGFTNPVLVDDDNRILAGHGRVEAAKSLGMDTVPCIRIEHLSEAECRAYVIADNKLALNAGWDEDLLRLELGALSELDLDFDLEITGFDTHELDFIIEGADQAPATDPKEEAIPALDSVPRRCEPGDIWQLGRHRLMCTDARNPMTIRLLMAGKKAEMVFTDPPYNVAIDGNVCGSGSVKHREFAMASGEMSKAEFTGFLRDTFEVQRRYTTDGSIHFVCMDWRHMGEILAAGEAVYSELKNVIAWVKDNGGMGTFYRSPHELIFAFKNGTGAHINNFELGQHGRYRTNVWHYRGMNSAGANRTEELAMHPTVKPVEMIADAIRDVSTRNGIVLDLFGGSGSTLLAAETTGRCAYLAEIDPLYCDVILHRWETYAKDEAERVRSDAVLEEGVA</sequence>
<dbReference type="CDD" id="cd16403">
    <property type="entry name" value="ParB_N_like_MT"/>
    <property type="match status" value="1"/>
</dbReference>
<evidence type="ECO:0000256" key="1">
    <source>
        <dbReference type="ARBA" id="ARBA00006594"/>
    </source>
</evidence>
<keyword evidence="9" id="KW-1185">Reference proteome</keyword>
<gene>
    <name evidence="8" type="ORF">D1224_16300</name>
</gene>
<dbReference type="Pfam" id="PF02195">
    <property type="entry name" value="ParB_N"/>
    <property type="match status" value="1"/>
</dbReference>
<evidence type="ECO:0000256" key="6">
    <source>
        <dbReference type="ARBA" id="ARBA00047942"/>
    </source>
</evidence>
<dbReference type="EMBL" id="QWGB01000014">
    <property type="protein sequence ID" value="RIJ20661.1"/>
    <property type="molecule type" value="Genomic_DNA"/>
</dbReference>
<dbReference type="SUPFAM" id="SSF53335">
    <property type="entry name" value="S-adenosyl-L-methionine-dependent methyltransferases"/>
    <property type="match status" value="1"/>
</dbReference>
<evidence type="ECO:0000256" key="2">
    <source>
        <dbReference type="ARBA" id="ARBA00011900"/>
    </source>
</evidence>
<accession>A0A399QQA2</accession>
<dbReference type="InterPro" id="IPR002052">
    <property type="entry name" value="DNA_methylase_N6_adenine_CS"/>
</dbReference>
<dbReference type="SUPFAM" id="SSF110849">
    <property type="entry name" value="ParB/Sulfiredoxin"/>
    <property type="match status" value="1"/>
</dbReference>
<dbReference type="EC" id="2.1.1.72" evidence="2"/>
<name>A0A399QQA2_9PROT</name>
<dbReference type="OrthoDB" id="7806498at2"/>
<organism evidence="8 9">
    <name type="scientific">Henriciella barbarensis</name>
    <dbReference type="NCBI Taxonomy" id="86342"/>
    <lineage>
        <taxon>Bacteria</taxon>
        <taxon>Pseudomonadati</taxon>
        <taxon>Pseudomonadota</taxon>
        <taxon>Alphaproteobacteria</taxon>
        <taxon>Hyphomonadales</taxon>
        <taxon>Hyphomonadaceae</taxon>
        <taxon>Henriciella</taxon>
    </lineage>
</organism>
<dbReference type="InterPro" id="IPR003115">
    <property type="entry name" value="ParB_N"/>
</dbReference>
<feature type="domain" description="ParB-like N-terminal" evidence="7">
    <location>
        <begin position="7"/>
        <end position="92"/>
    </location>
</feature>
<comment type="caution">
    <text evidence="8">The sequence shown here is derived from an EMBL/GenBank/DDBJ whole genome shotgun (WGS) entry which is preliminary data.</text>
</comment>
<keyword evidence="5" id="KW-0949">S-adenosyl-L-methionine</keyword>
<dbReference type="PROSITE" id="PS00092">
    <property type="entry name" value="N6_MTASE"/>
    <property type="match status" value="1"/>
</dbReference>
<dbReference type="InterPro" id="IPR002295">
    <property type="entry name" value="N4/N6-MTase_EcoPI_Mod-like"/>
</dbReference>
<dbReference type="PANTHER" id="PTHR33375:SF1">
    <property type="entry name" value="CHROMOSOME-PARTITIONING PROTEIN PARB-RELATED"/>
    <property type="match status" value="1"/>
</dbReference>
<dbReference type="GO" id="GO:0003677">
    <property type="term" value="F:DNA binding"/>
    <property type="evidence" value="ECO:0007669"/>
    <property type="project" value="InterPro"/>
</dbReference>
<dbReference type="PRINTS" id="PR00506">
    <property type="entry name" value="D21N6MTFRASE"/>
</dbReference>
<dbReference type="AlphaFoldDB" id="A0A399QQA2"/>
<dbReference type="SMART" id="SM00470">
    <property type="entry name" value="ParB"/>
    <property type="match status" value="1"/>
</dbReference>
<proteinExistence type="inferred from homology"/>
<dbReference type="InterPro" id="IPR002941">
    <property type="entry name" value="DNA_methylase_N4/N6"/>
</dbReference>
<dbReference type="RefSeq" id="WP_119380977.1">
    <property type="nucleotide sequence ID" value="NZ_QWGB01000014.1"/>
</dbReference>
<dbReference type="Pfam" id="PF01555">
    <property type="entry name" value="N6_N4_Mtase"/>
    <property type="match status" value="1"/>
</dbReference>
<dbReference type="Gene3D" id="3.90.1530.10">
    <property type="entry name" value="Conserved hypothetical protein from pyrococcus furiosus pfu- 392566-001, ParB domain"/>
    <property type="match status" value="1"/>
</dbReference>
<comment type="similarity">
    <text evidence="1">Belongs to the N(4)/N(6)-methyltransferase family.</text>
</comment>
<evidence type="ECO:0000313" key="8">
    <source>
        <dbReference type="EMBL" id="RIJ20661.1"/>
    </source>
</evidence>
<reference evidence="8 9" key="1">
    <citation type="submission" date="2018-08" db="EMBL/GenBank/DDBJ databases">
        <title>Henriciella mobilis sp. nov., isolated from seawater.</title>
        <authorList>
            <person name="Cheng H."/>
            <person name="Wu Y.-H."/>
            <person name="Xu X.-W."/>
            <person name="Guo L.-L."/>
        </authorList>
    </citation>
    <scope>NUCLEOTIDE SEQUENCE [LARGE SCALE GENOMIC DNA]</scope>
    <source>
        <strain evidence="8 9">CCUG66934</strain>
    </source>
</reference>
<dbReference type="PIRSF" id="PIRSF036758">
    <property type="entry name" value="Aden_M_ParB"/>
    <property type="match status" value="1"/>
</dbReference>
<comment type="catalytic activity">
    <reaction evidence="6">
        <text>a 2'-deoxyadenosine in DNA + S-adenosyl-L-methionine = an N(6)-methyl-2'-deoxyadenosine in DNA + S-adenosyl-L-homocysteine + H(+)</text>
        <dbReference type="Rhea" id="RHEA:15197"/>
        <dbReference type="Rhea" id="RHEA-COMP:12418"/>
        <dbReference type="Rhea" id="RHEA-COMP:12419"/>
        <dbReference type="ChEBI" id="CHEBI:15378"/>
        <dbReference type="ChEBI" id="CHEBI:57856"/>
        <dbReference type="ChEBI" id="CHEBI:59789"/>
        <dbReference type="ChEBI" id="CHEBI:90615"/>
        <dbReference type="ChEBI" id="CHEBI:90616"/>
        <dbReference type="EC" id="2.1.1.72"/>
    </reaction>
</comment>
<dbReference type="InterPro" id="IPR050336">
    <property type="entry name" value="Chromosome_partition/occlusion"/>
</dbReference>
<dbReference type="GO" id="GO:0009007">
    <property type="term" value="F:site-specific DNA-methyltransferase (adenine-specific) activity"/>
    <property type="evidence" value="ECO:0007669"/>
    <property type="project" value="UniProtKB-EC"/>
</dbReference>